<feature type="compositionally biased region" description="Basic and acidic residues" evidence="1">
    <location>
        <begin position="147"/>
        <end position="156"/>
    </location>
</feature>
<dbReference type="Proteomes" id="UP000664203">
    <property type="component" value="Unassembled WGS sequence"/>
</dbReference>
<evidence type="ECO:0000256" key="1">
    <source>
        <dbReference type="SAM" id="MobiDB-lite"/>
    </source>
</evidence>
<protein>
    <submittedName>
        <fullName evidence="2">Uncharacterized protein</fullName>
    </submittedName>
</protein>
<dbReference type="EMBL" id="CAJPDR010000147">
    <property type="protein sequence ID" value="CAF9921602.1"/>
    <property type="molecule type" value="Genomic_DNA"/>
</dbReference>
<organism evidence="2 3">
    <name type="scientific">Alectoria fallacina</name>
    <dbReference type="NCBI Taxonomy" id="1903189"/>
    <lineage>
        <taxon>Eukaryota</taxon>
        <taxon>Fungi</taxon>
        <taxon>Dikarya</taxon>
        <taxon>Ascomycota</taxon>
        <taxon>Pezizomycotina</taxon>
        <taxon>Lecanoromycetes</taxon>
        <taxon>OSLEUM clade</taxon>
        <taxon>Lecanoromycetidae</taxon>
        <taxon>Lecanorales</taxon>
        <taxon>Lecanorineae</taxon>
        <taxon>Parmeliaceae</taxon>
        <taxon>Alectoria</taxon>
    </lineage>
</organism>
<feature type="compositionally biased region" description="Basic residues" evidence="1">
    <location>
        <begin position="136"/>
        <end position="146"/>
    </location>
</feature>
<feature type="compositionally biased region" description="Polar residues" evidence="1">
    <location>
        <begin position="281"/>
        <end position="293"/>
    </location>
</feature>
<feature type="compositionally biased region" description="Basic and acidic residues" evidence="1">
    <location>
        <begin position="264"/>
        <end position="276"/>
    </location>
</feature>
<keyword evidence="3" id="KW-1185">Reference proteome</keyword>
<evidence type="ECO:0000313" key="3">
    <source>
        <dbReference type="Proteomes" id="UP000664203"/>
    </source>
</evidence>
<accession>A0A8H3FF67</accession>
<sequence length="308" mass="34498">MNLDRPLEITSQFDRDRRRIDGAIRHGEESLSDIDRYSRRDEDLEDGLRAVRYGREHDLGVGPGVELPTRMHYYEEEIVDHELVHETPGRGLRRVSVVHFGSLPVRTTLVKRFSSQIFHSELEERPFDLSHQFNPRPRRRSPHKHFQHDDHRTSDHFEESHGQVGVFGDDSVAPEQVAFHNPLKIWNNEALGQLGFTMPHNPPIVQIGLVDSPAPRPVLPDNDPNGTAEEAPRDWGASPGHVPQANGKGVWPDDIQSIGSSVSEDARITTPEHSDFGSEFGDSTSGSSDSANVGDNDHSDDDSGLEDI</sequence>
<name>A0A8H3FF67_9LECA</name>
<feature type="compositionally biased region" description="Acidic residues" evidence="1">
    <location>
        <begin position="298"/>
        <end position="308"/>
    </location>
</feature>
<proteinExistence type="predicted"/>
<gene>
    <name evidence="2" type="ORF">ALECFALPRED_001837</name>
</gene>
<dbReference type="AlphaFoldDB" id="A0A8H3FF67"/>
<feature type="region of interest" description="Disordered" evidence="1">
    <location>
        <begin position="211"/>
        <end position="308"/>
    </location>
</feature>
<reference evidence="2" key="1">
    <citation type="submission" date="2021-03" db="EMBL/GenBank/DDBJ databases">
        <authorList>
            <person name="Tagirdzhanova G."/>
        </authorList>
    </citation>
    <scope>NUCLEOTIDE SEQUENCE</scope>
</reference>
<feature type="region of interest" description="Disordered" evidence="1">
    <location>
        <begin position="130"/>
        <end position="156"/>
    </location>
</feature>
<comment type="caution">
    <text evidence="2">The sequence shown here is derived from an EMBL/GenBank/DDBJ whole genome shotgun (WGS) entry which is preliminary data.</text>
</comment>
<evidence type="ECO:0000313" key="2">
    <source>
        <dbReference type="EMBL" id="CAF9921602.1"/>
    </source>
</evidence>
<dbReference type="OrthoDB" id="10621481at2759"/>